<evidence type="ECO:0000256" key="12">
    <source>
        <dbReference type="RuleBase" id="RU362010"/>
    </source>
</evidence>
<dbReference type="PANTHER" id="PTHR46494:SF1">
    <property type="entry name" value="CORA FAMILY METAL ION TRANSPORTER (EUROFUNG)"/>
    <property type="match status" value="1"/>
</dbReference>
<keyword evidence="8 12" id="KW-0406">Ion transport</keyword>
<dbReference type="AlphaFoldDB" id="A0A933SI38"/>
<evidence type="ECO:0000256" key="9">
    <source>
        <dbReference type="ARBA" id="ARBA00023136"/>
    </source>
</evidence>
<sequence>MIHAWTATATEARRTDAEGACAMLAKGTENVWLDFEGEDEAAVQRLLRPLGIHPLVLDDMVSQVNRPKVDDYGDYLYLVVHSARWEKDEERPSTREIDIVVGTRSLVTYHDGDTRSVTAAGAVLAQRPALLGKSPAQLLHFVLDVLVDHYLPIMDHIAEHVDTLEEEVFQSDGRDMYERIIHLKRGIAAMRRIVGPQRDTILALTRDEFRAIPAEMRPYLRDVYDRLARVSDLLDSFRDEIAGLLELHVSIVSNRMNEVMKRLTVIATIFMPLTVVTGYFGMNFQLAEFGWKHGELFALGVLAATAAGTWWYLRARRWY</sequence>
<dbReference type="SUPFAM" id="SSF143865">
    <property type="entry name" value="CorA soluble domain-like"/>
    <property type="match status" value="1"/>
</dbReference>
<feature type="transmembrane region" description="Helical" evidence="12">
    <location>
        <begin position="296"/>
        <end position="313"/>
    </location>
</feature>
<keyword evidence="4 12" id="KW-1003">Cell membrane</keyword>
<keyword evidence="7 12" id="KW-1133">Transmembrane helix</keyword>
<proteinExistence type="inferred from homology"/>
<dbReference type="FunFam" id="1.20.58.340:FF:000004">
    <property type="entry name" value="Magnesium transport protein CorA"/>
    <property type="match status" value="1"/>
</dbReference>
<evidence type="ECO:0000256" key="7">
    <source>
        <dbReference type="ARBA" id="ARBA00022989"/>
    </source>
</evidence>
<dbReference type="GO" id="GO:0005886">
    <property type="term" value="C:plasma membrane"/>
    <property type="evidence" value="ECO:0007669"/>
    <property type="project" value="UniProtKB-SubCell"/>
</dbReference>
<name>A0A933SI38_UNCEI</name>
<evidence type="ECO:0000256" key="8">
    <source>
        <dbReference type="ARBA" id="ARBA00023065"/>
    </source>
</evidence>
<dbReference type="SUPFAM" id="SSF144083">
    <property type="entry name" value="Magnesium transport protein CorA, transmembrane region"/>
    <property type="match status" value="1"/>
</dbReference>
<reference evidence="13" key="1">
    <citation type="submission" date="2020-07" db="EMBL/GenBank/DDBJ databases">
        <title>Huge and variable diversity of episymbiotic CPR bacteria and DPANN archaea in groundwater ecosystems.</title>
        <authorList>
            <person name="He C.Y."/>
            <person name="Keren R."/>
            <person name="Whittaker M."/>
            <person name="Farag I.F."/>
            <person name="Doudna J."/>
            <person name="Cate J.H.D."/>
            <person name="Banfield J.F."/>
        </authorList>
    </citation>
    <scope>NUCLEOTIDE SEQUENCE</scope>
    <source>
        <strain evidence="13">NC_groundwater_1813_Pr3_B-0.1um_71_17</strain>
    </source>
</reference>
<dbReference type="InterPro" id="IPR045861">
    <property type="entry name" value="CorA_cytoplasmic_dom"/>
</dbReference>
<dbReference type="PANTHER" id="PTHR46494">
    <property type="entry name" value="CORA FAMILY METAL ION TRANSPORTER (EUROFUNG)"/>
    <property type="match status" value="1"/>
</dbReference>
<keyword evidence="3 12" id="KW-0813">Transport</keyword>
<dbReference type="EMBL" id="JACRIW010000090">
    <property type="protein sequence ID" value="MBI5170319.1"/>
    <property type="molecule type" value="Genomic_DNA"/>
</dbReference>
<dbReference type="InterPro" id="IPR004488">
    <property type="entry name" value="Mg/Co-transport_prot_CorA"/>
</dbReference>
<evidence type="ECO:0000313" key="14">
    <source>
        <dbReference type="Proteomes" id="UP000696931"/>
    </source>
</evidence>
<dbReference type="InterPro" id="IPR002523">
    <property type="entry name" value="MgTranspt_CorA/ZnTranspt_ZntB"/>
</dbReference>
<comment type="similarity">
    <text evidence="2 12">Belongs to the CorA metal ion transporter (MIT) (TC 1.A.35) family.</text>
</comment>
<evidence type="ECO:0000256" key="5">
    <source>
        <dbReference type="ARBA" id="ARBA00022692"/>
    </source>
</evidence>
<evidence type="ECO:0000256" key="11">
    <source>
        <dbReference type="ARBA" id="ARBA00045497"/>
    </source>
</evidence>
<evidence type="ECO:0000313" key="13">
    <source>
        <dbReference type="EMBL" id="MBI5170319.1"/>
    </source>
</evidence>
<evidence type="ECO:0000256" key="3">
    <source>
        <dbReference type="ARBA" id="ARBA00022448"/>
    </source>
</evidence>
<dbReference type="Gene3D" id="3.30.460.20">
    <property type="entry name" value="CorA soluble domain-like"/>
    <property type="match status" value="1"/>
</dbReference>
<evidence type="ECO:0000256" key="1">
    <source>
        <dbReference type="ARBA" id="ARBA00004651"/>
    </source>
</evidence>
<dbReference type="GO" id="GO:0015095">
    <property type="term" value="F:magnesium ion transmembrane transporter activity"/>
    <property type="evidence" value="ECO:0007669"/>
    <property type="project" value="UniProtKB-UniRule"/>
</dbReference>
<dbReference type="Gene3D" id="1.20.58.340">
    <property type="entry name" value="Magnesium transport protein CorA, transmembrane region"/>
    <property type="match status" value="2"/>
</dbReference>
<organism evidence="13 14">
    <name type="scientific">Eiseniibacteriota bacterium</name>
    <dbReference type="NCBI Taxonomy" id="2212470"/>
    <lineage>
        <taxon>Bacteria</taxon>
        <taxon>Candidatus Eiseniibacteriota</taxon>
    </lineage>
</organism>
<gene>
    <name evidence="12 13" type="primary">corA</name>
    <name evidence="13" type="ORF">HZA61_12595</name>
</gene>
<evidence type="ECO:0000256" key="4">
    <source>
        <dbReference type="ARBA" id="ARBA00022475"/>
    </source>
</evidence>
<keyword evidence="5 12" id="KW-0812">Transmembrane</keyword>
<dbReference type="GO" id="GO:0000287">
    <property type="term" value="F:magnesium ion binding"/>
    <property type="evidence" value="ECO:0007669"/>
    <property type="project" value="TreeGrafter"/>
</dbReference>
<evidence type="ECO:0000256" key="2">
    <source>
        <dbReference type="ARBA" id="ARBA00009765"/>
    </source>
</evidence>
<evidence type="ECO:0000256" key="10">
    <source>
        <dbReference type="ARBA" id="ARBA00034269"/>
    </source>
</evidence>
<comment type="function">
    <text evidence="11">Mediates influx of magnesium ions. Alternates between open and closed states. Activated by low cytoplasmic Mg(2+) levels. Inactive when cytoplasmic Mg(2+) levels are high.</text>
</comment>
<keyword evidence="6 12" id="KW-0460">Magnesium</keyword>
<dbReference type="CDD" id="cd12822">
    <property type="entry name" value="TmCorA-like"/>
    <property type="match status" value="1"/>
</dbReference>
<dbReference type="NCBIfam" id="TIGR00383">
    <property type="entry name" value="corA"/>
    <property type="match status" value="1"/>
</dbReference>
<comment type="subcellular location">
    <subcellularLocation>
        <location evidence="1">Cell membrane</location>
        <topology evidence="1">Multi-pass membrane protein</topology>
    </subcellularLocation>
    <subcellularLocation>
        <location evidence="12">Membrane</location>
        <topology evidence="12">Multi-pass membrane protein</topology>
    </subcellularLocation>
</comment>
<feature type="transmembrane region" description="Helical" evidence="12">
    <location>
        <begin position="263"/>
        <end position="284"/>
    </location>
</feature>
<protein>
    <recommendedName>
        <fullName evidence="12">Magnesium transport protein CorA</fullName>
    </recommendedName>
</protein>
<dbReference type="GO" id="GO:0050897">
    <property type="term" value="F:cobalt ion binding"/>
    <property type="evidence" value="ECO:0007669"/>
    <property type="project" value="TreeGrafter"/>
</dbReference>
<accession>A0A933SI38</accession>
<evidence type="ECO:0000256" key="6">
    <source>
        <dbReference type="ARBA" id="ARBA00022842"/>
    </source>
</evidence>
<comment type="caution">
    <text evidence="13">The sequence shown here is derived from an EMBL/GenBank/DDBJ whole genome shotgun (WGS) entry which is preliminary data.</text>
</comment>
<keyword evidence="9 12" id="KW-0472">Membrane</keyword>
<dbReference type="Pfam" id="PF01544">
    <property type="entry name" value="CorA"/>
    <property type="match status" value="1"/>
</dbReference>
<dbReference type="GO" id="GO:0015087">
    <property type="term" value="F:cobalt ion transmembrane transporter activity"/>
    <property type="evidence" value="ECO:0007669"/>
    <property type="project" value="UniProtKB-UniRule"/>
</dbReference>
<comment type="catalytic activity">
    <reaction evidence="10">
        <text>Mg(2+)(in) = Mg(2+)(out)</text>
        <dbReference type="Rhea" id="RHEA:29827"/>
        <dbReference type="ChEBI" id="CHEBI:18420"/>
    </reaction>
</comment>
<dbReference type="Proteomes" id="UP000696931">
    <property type="component" value="Unassembled WGS sequence"/>
</dbReference>
<dbReference type="InterPro" id="IPR045863">
    <property type="entry name" value="CorA_TM1_TM2"/>
</dbReference>